<evidence type="ECO:0000313" key="5">
    <source>
        <dbReference type="Proteomes" id="UP001642484"/>
    </source>
</evidence>
<sequence>MATVASPPDAGRVKKPKLEETLVKLEGKKLRAGTVPWRYVGQSEIEVFLIEGLNTPGFWTFPAGSLDPGEEVSRCASRETFEECGARGNLGCFLGVFEEKNRTYLFAMEVTSVDDAGNDIWHDPHSSYEGSGDRRRGWFSPESAWSRLKKDGPAMLETFLAVPVHQRRNLRRPREIRSKVQLCILGVGESVNLVRKHCSQKMDVEILPASVALTASSCSEAQKFAIVAATLWEAHAVVCVGGKEILYALAMASSSNCATLFVATEPLNHPWMLEGDSRVVSTHLLSAGLQEEEKADTCSLIDDFLEKVKAEAKTL</sequence>
<dbReference type="InterPro" id="IPR015797">
    <property type="entry name" value="NUDIX_hydrolase-like_dom_sf"/>
</dbReference>
<accession>A0ABP0SK30</accession>
<dbReference type="PROSITE" id="PS51462">
    <property type="entry name" value="NUDIX"/>
    <property type="match status" value="1"/>
</dbReference>
<dbReference type="PANTHER" id="PTHR12629">
    <property type="entry name" value="DIPHOSPHOINOSITOL POLYPHOSPHATE PHOSPHOHYDROLASE"/>
    <property type="match status" value="1"/>
</dbReference>
<keyword evidence="1" id="KW-0479">Metal-binding</keyword>
<dbReference type="InterPro" id="IPR000086">
    <property type="entry name" value="NUDIX_hydrolase_dom"/>
</dbReference>
<proteinExistence type="predicted"/>
<evidence type="ECO:0000256" key="1">
    <source>
        <dbReference type="ARBA" id="ARBA00022723"/>
    </source>
</evidence>
<keyword evidence="2" id="KW-0378">Hydrolase</keyword>
<dbReference type="Pfam" id="PF00293">
    <property type="entry name" value="NUDIX"/>
    <property type="match status" value="1"/>
</dbReference>
<comment type="caution">
    <text evidence="4">The sequence shown here is derived from an EMBL/GenBank/DDBJ whole genome shotgun (WGS) entry which is preliminary data.</text>
</comment>
<dbReference type="PROSITE" id="PS00893">
    <property type="entry name" value="NUDIX_BOX"/>
    <property type="match status" value="1"/>
</dbReference>
<dbReference type="SUPFAM" id="SSF55811">
    <property type="entry name" value="Nudix"/>
    <property type="match status" value="1"/>
</dbReference>
<evidence type="ECO:0000259" key="3">
    <source>
        <dbReference type="PROSITE" id="PS51462"/>
    </source>
</evidence>
<protein>
    <recommendedName>
        <fullName evidence="3">Nudix hydrolase domain-containing protein</fullName>
    </recommendedName>
</protein>
<organism evidence="4 5">
    <name type="scientific">Durusdinium trenchii</name>
    <dbReference type="NCBI Taxonomy" id="1381693"/>
    <lineage>
        <taxon>Eukaryota</taxon>
        <taxon>Sar</taxon>
        <taxon>Alveolata</taxon>
        <taxon>Dinophyceae</taxon>
        <taxon>Suessiales</taxon>
        <taxon>Symbiodiniaceae</taxon>
        <taxon>Durusdinium</taxon>
    </lineage>
</organism>
<dbReference type="Gene3D" id="3.90.79.10">
    <property type="entry name" value="Nucleoside Triphosphate Pyrophosphohydrolase"/>
    <property type="match status" value="1"/>
</dbReference>
<gene>
    <name evidence="4" type="ORF">CCMP2556_LOCUS52241</name>
</gene>
<dbReference type="InterPro" id="IPR020084">
    <property type="entry name" value="NUDIX_hydrolase_CS"/>
</dbReference>
<dbReference type="EMBL" id="CAXAMN010027761">
    <property type="protein sequence ID" value="CAK9112747.1"/>
    <property type="molecule type" value="Genomic_DNA"/>
</dbReference>
<feature type="domain" description="Nudix hydrolase" evidence="3">
    <location>
        <begin position="27"/>
        <end position="161"/>
    </location>
</feature>
<evidence type="ECO:0000313" key="4">
    <source>
        <dbReference type="EMBL" id="CAK9112747.1"/>
    </source>
</evidence>
<keyword evidence="5" id="KW-1185">Reference proteome</keyword>
<name>A0ABP0SK30_9DINO</name>
<reference evidence="4 5" key="1">
    <citation type="submission" date="2024-02" db="EMBL/GenBank/DDBJ databases">
        <authorList>
            <person name="Chen Y."/>
            <person name="Shah S."/>
            <person name="Dougan E. K."/>
            <person name="Thang M."/>
            <person name="Chan C."/>
        </authorList>
    </citation>
    <scope>NUCLEOTIDE SEQUENCE [LARGE SCALE GENOMIC DNA]</scope>
</reference>
<dbReference type="PANTHER" id="PTHR12629:SF0">
    <property type="entry name" value="DIPHOSPHOINOSITOL-POLYPHOSPHATE DIPHOSPHATASE"/>
    <property type="match status" value="1"/>
</dbReference>
<evidence type="ECO:0000256" key="2">
    <source>
        <dbReference type="ARBA" id="ARBA00022801"/>
    </source>
</evidence>
<dbReference type="Proteomes" id="UP001642484">
    <property type="component" value="Unassembled WGS sequence"/>
</dbReference>